<dbReference type="Proteomes" id="UP000198406">
    <property type="component" value="Unassembled WGS sequence"/>
</dbReference>
<gene>
    <name evidence="1" type="ORF">FisN_18Hh298</name>
</gene>
<proteinExistence type="predicted"/>
<dbReference type="OrthoDB" id="56856at2759"/>
<dbReference type="InParanoid" id="A0A1Z5KIT3"/>
<protein>
    <submittedName>
        <fullName evidence="1">Uncharacterized protein</fullName>
    </submittedName>
</protein>
<accession>A0A1Z5KIT3</accession>
<comment type="caution">
    <text evidence="1">The sequence shown here is derived from an EMBL/GenBank/DDBJ whole genome shotgun (WGS) entry which is preliminary data.</text>
</comment>
<evidence type="ECO:0000313" key="1">
    <source>
        <dbReference type="EMBL" id="GAX26179.1"/>
    </source>
</evidence>
<name>A0A1Z5KIT3_FISSO</name>
<evidence type="ECO:0000313" key="2">
    <source>
        <dbReference type="Proteomes" id="UP000198406"/>
    </source>
</evidence>
<sequence>MKTTLTNGQCSLCAGGAAPPNPSKLLISSDNTTCKSLAVEAAESNSTIGDEVCNEYLLIGLTECDCPREGLCTLCEEEGGAIFEPNKTISFDYTCSDLVLEALLESKESATCQNWRATAGVYCGCTNPVAATGYCRLCGEEKLLPEPSRPAGANPRTTCMTVEFNEAGLSCDVLQSTYADLCCDTSDTGVSDAPSLAPTLSETSKASNLSFFGLSSIAFALSFSV</sequence>
<organism evidence="1 2">
    <name type="scientific">Fistulifera solaris</name>
    <name type="common">Oleaginous diatom</name>
    <dbReference type="NCBI Taxonomy" id="1519565"/>
    <lineage>
        <taxon>Eukaryota</taxon>
        <taxon>Sar</taxon>
        <taxon>Stramenopiles</taxon>
        <taxon>Ochrophyta</taxon>
        <taxon>Bacillariophyta</taxon>
        <taxon>Bacillariophyceae</taxon>
        <taxon>Bacillariophycidae</taxon>
        <taxon>Naviculales</taxon>
        <taxon>Naviculaceae</taxon>
        <taxon>Fistulifera</taxon>
    </lineage>
</organism>
<dbReference type="AlphaFoldDB" id="A0A1Z5KIT3"/>
<dbReference type="EMBL" id="BDSP01000239">
    <property type="protein sequence ID" value="GAX26179.1"/>
    <property type="molecule type" value="Genomic_DNA"/>
</dbReference>
<reference evidence="1 2" key="1">
    <citation type="journal article" date="2015" name="Plant Cell">
        <title>Oil accumulation by the oleaginous diatom Fistulifera solaris as revealed by the genome and transcriptome.</title>
        <authorList>
            <person name="Tanaka T."/>
            <person name="Maeda Y."/>
            <person name="Veluchamy A."/>
            <person name="Tanaka M."/>
            <person name="Abida H."/>
            <person name="Marechal E."/>
            <person name="Bowler C."/>
            <person name="Muto M."/>
            <person name="Sunaga Y."/>
            <person name="Tanaka M."/>
            <person name="Yoshino T."/>
            <person name="Taniguchi T."/>
            <person name="Fukuda Y."/>
            <person name="Nemoto M."/>
            <person name="Matsumoto M."/>
            <person name="Wong P.S."/>
            <person name="Aburatani S."/>
            <person name="Fujibuchi W."/>
        </authorList>
    </citation>
    <scope>NUCLEOTIDE SEQUENCE [LARGE SCALE GENOMIC DNA]</scope>
    <source>
        <strain evidence="1 2">JPCC DA0580</strain>
    </source>
</reference>
<keyword evidence="2" id="KW-1185">Reference proteome</keyword>